<dbReference type="InterPro" id="IPR006059">
    <property type="entry name" value="SBP"/>
</dbReference>
<accession>A0A382L1T7</accession>
<evidence type="ECO:0000313" key="1">
    <source>
        <dbReference type="EMBL" id="SVC29755.1"/>
    </source>
</evidence>
<dbReference type="InterPro" id="IPR050490">
    <property type="entry name" value="Bact_solute-bd_prot1"/>
</dbReference>
<dbReference type="Gene3D" id="3.40.190.10">
    <property type="entry name" value="Periplasmic binding protein-like II"/>
    <property type="match status" value="1"/>
</dbReference>
<dbReference type="PANTHER" id="PTHR43649:SF12">
    <property type="entry name" value="DIACETYLCHITOBIOSE BINDING PROTEIN DASA"/>
    <property type="match status" value="1"/>
</dbReference>
<dbReference type="AlphaFoldDB" id="A0A382L1T7"/>
<sequence length="282" mass="31855">MPTPPAMSRRRMLKLSSGVLVGASLFGCGAGNSDALTVIAPLGDVKNSAIERLCQEYTELHPINQVEFMPVPWDQGHSKLLTMIAGGNPPDLMFLTGQWVAELRAMGALENLERWHADWEYRDMFTPIAMQRAESSAAIEGDAVYGLPFEVTVRAMFYQKQWLDELGLEPAMTRADWRTVLEKMTDTQRERYGYALRGARGGFWSWWAIAEEYSGTNEWFDMDNRCIINSPEHVAGLSYWNDLYQDGLTPRDSLNWGYTELVQGFWSGTCGCIEQDNEVVAT</sequence>
<evidence type="ECO:0008006" key="2">
    <source>
        <dbReference type="Google" id="ProtNLM"/>
    </source>
</evidence>
<gene>
    <name evidence="1" type="ORF">METZ01_LOCUS282609</name>
</gene>
<feature type="non-terminal residue" evidence="1">
    <location>
        <position position="282"/>
    </location>
</feature>
<protein>
    <recommendedName>
        <fullName evidence="2">Extracellular solute-binding protein</fullName>
    </recommendedName>
</protein>
<organism evidence="1">
    <name type="scientific">marine metagenome</name>
    <dbReference type="NCBI Taxonomy" id="408172"/>
    <lineage>
        <taxon>unclassified sequences</taxon>
        <taxon>metagenomes</taxon>
        <taxon>ecological metagenomes</taxon>
    </lineage>
</organism>
<name>A0A382L1T7_9ZZZZ</name>
<dbReference type="InterPro" id="IPR006311">
    <property type="entry name" value="TAT_signal"/>
</dbReference>
<dbReference type="Pfam" id="PF01547">
    <property type="entry name" value="SBP_bac_1"/>
    <property type="match status" value="1"/>
</dbReference>
<reference evidence="1" key="1">
    <citation type="submission" date="2018-05" db="EMBL/GenBank/DDBJ databases">
        <authorList>
            <person name="Lanie J.A."/>
            <person name="Ng W.-L."/>
            <person name="Kazmierczak K.M."/>
            <person name="Andrzejewski T.M."/>
            <person name="Davidsen T.M."/>
            <person name="Wayne K.J."/>
            <person name="Tettelin H."/>
            <person name="Glass J.I."/>
            <person name="Rusch D."/>
            <person name="Podicherti R."/>
            <person name="Tsui H.-C.T."/>
            <person name="Winkler M.E."/>
        </authorList>
    </citation>
    <scope>NUCLEOTIDE SEQUENCE</scope>
</reference>
<dbReference type="SUPFAM" id="SSF53850">
    <property type="entry name" value="Periplasmic binding protein-like II"/>
    <property type="match status" value="1"/>
</dbReference>
<dbReference type="PROSITE" id="PS51318">
    <property type="entry name" value="TAT"/>
    <property type="match status" value="1"/>
</dbReference>
<dbReference type="PANTHER" id="PTHR43649">
    <property type="entry name" value="ARABINOSE-BINDING PROTEIN-RELATED"/>
    <property type="match status" value="1"/>
</dbReference>
<proteinExistence type="predicted"/>
<dbReference type="EMBL" id="UINC01083746">
    <property type="protein sequence ID" value="SVC29755.1"/>
    <property type="molecule type" value="Genomic_DNA"/>
</dbReference>